<evidence type="ECO:0000256" key="5">
    <source>
        <dbReference type="ARBA" id="ARBA00022679"/>
    </source>
</evidence>
<dbReference type="Pfam" id="PF00359">
    <property type="entry name" value="PTS_EIIA_2"/>
    <property type="match status" value="1"/>
</dbReference>
<dbReference type="OrthoDB" id="1634238at2"/>
<evidence type="ECO:0000256" key="7">
    <source>
        <dbReference type="ARBA" id="ARBA00022777"/>
    </source>
</evidence>
<dbReference type="STRING" id="381665.SAMN05216554_3635"/>
<dbReference type="GO" id="GO:0005737">
    <property type="term" value="C:cytoplasm"/>
    <property type="evidence" value="ECO:0007669"/>
    <property type="project" value="UniProtKB-SubCell"/>
</dbReference>
<evidence type="ECO:0000256" key="2">
    <source>
        <dbReference type="ARBA" id="ARBA00022448"/>
    </source>
</evidence>
<evidence type="ECO:0000256" key="3">
    <source>
        <dbReference type="ARBA" id="ARBA00022490"/>
    </source>
</evidence>
<dbReference type="Gene3D" id="3.40.930.10">
    <property type="entry name" value="Mannitol-specific EII, Chain A"/>
    <property type="match status" value="1"/>
</dbReference>
<dbReference type="GO" id="GO:0009401">
    <property type="term" value="P:phosphoenolpyruvate-dependent sugar phosphotransferase system"/>
    <property type="evidence" value="ECO:0007669"/>
    <property type="project" value="UniProtKB-KW"/>
</dbReference>
<evidence type="ECO:0000256" key="1">
    <source>
        <dbReference type="ARBA" id="ARBA00004496"/>
    </source>
</evidence>
<comment type="function">
    <text evidence="8">The phosphoenolpyruvate-dependent sugar phosphotransferase system (sugar PTS), a major carbohydrate active transport system, catalyzes the phosphorylation of incoming sugar substrates concomitantly with their translocation across the cell membrane. The enzyme II UlaABC PTS system is involved in ascorbate transport.</text>
</comment>
<evidence type="ECO:0000259" key="11">
    <source>
        <dbReference type="PROSITE" id="PS51094"/>
    </source>
</evidence>
<dbReference type="SUPFAM" id="SSF55804">
    <property type="entry name" value="Phoshotransferase/anion transport protein"/>
    <property type="match status" value="1"/>
</dbReference>
<dbReference type="RefSeq" id="WP_092556439.1">
    <property type="nucleotide sequence ID" value="NZ_FNPZ01000004.1"/>
</dbReference>
<evidence type="ECO:0000313" key="13">
    <source>
        <dbReference type="Proteomes" id="UP000198891"/>
    </source>
</evidence>
<accession>A0A1H3SSS1</accession>
<evidence type="ECO:0000256" key="9">
    <source>
        <dbReference type="ARBA" id="ARBA00041175"/>
    </source>
</evidence>
<evidence type="ECO:0000256" key="8">
    <source>
        <dbReference type="ARBA" id="ARBA00037387"/>
    </source>
</evidence>
<protein>
    <recommendedName>
        <fullName evidence="9">Ascorbate-specific PTS system EIIA component</fullName>
    </recommendedName>
    <alternativeName>
        <fullName evidence="10">Ascorbate-specific phosphotransferase enzyme IIA component</fullName>
    </alternativeName>
</protein>
<dbReference type="EMBL" id="FNPZ01000004">
    <property type="protein sequence ID" value="SDZ40728.1"/>
    <property type="molecule type" value="Genomic_DNA"/>
</dbReference>
<keyword evidence="3" id="KW-0963">Cytoplasm</keyword>
<name>A0A1H3SSS1_9MICO</name>
<keyword evidence="5" id="KW-0808">Transferase</keyword>
<feature type="domain" description="PTS EIIA type-2" evidence="11">
    <location>
        <begin position="9"/>
        <end position="152"/>
    </location>
</feature>
<comment type="subcellular location">
    <subcellularLocation>
        <location evidence="1">Cytoplasm</location>
    </subcellularLocation>
</comment>
<evidence type="ECO:0000256" key="10">
    <source>
        <dbReference type="ARBA" id="ARBA00042072"/>
    </source>
</evidence>
<keyword evidence="2" id="KW-0813">Transport</keyword>
<evidence type="ECO:0000313" key="12">
    <source>
        <dbReference type="EMBL" id="SDZ40728.1"/>
    </source>
</evidence>
<dbReference type="InterPro" id="IPR016152">
    <property type="entry name" value="PTrfase/Anion_transptr"/>
</dbReference>
<gene>
    <name evidence="12" type="ORF">SAMN05216554_3635</name>
</gene>
<reference evidence="12 13" key="1">
    <citation type="submission" date="2016-10" db="EMBL/GenBank/DDBJ databases">
        <authorList>
            <person name="de Groot N.N."/>
        </authorList>
    </citation>
    <scope>NUCLEOTIDE SEQUENCE [LARGE SCALE GENOMIC DNA]</scope>
    <source>
        <strain evidence="12 13">CGMCC 4.3491</strain>
    </source>
</reference>
<dbReference type="InterPro" id="IPR051351">
    <property type="entry name" value="Ascorbate-PTS_EIIA_comp"/>
</dbReference>
<keyword evidence="6" id="KW-0598">Phosphotransferase system</keyword>
<dbReference type="InterPro" id="IPR002178">
    <property type="entry name" value="PTS_EIIA_type-2_dom"/>
</dbReference>
<keyword evidence="7" id="KW-0418">Kinase</keyword>
<dbReference type="PROSITE" id="PS51094">
    <property type="entry name" value="PTS_EIIA_TYPE_2"/>
    <property type="match status" value="1"/>
</dbReference>
<dbReference type="AlphaFoldDB" id="A0A1H3SSS1"/>
<evidence type="ECO:0000256" key="4">
    <source>
        <dbReference type="ARBA" id="ARBA00022553"/>
    </source>
</evidence>
<organism evidence="12 13">
    <name type="scientific">Herbiconiux ginsengi</name>
    <dbReference type="NCBI Taxonomy" id="381665"/>
    <lineage>
        <taxon>Bacteria</taxon>
        <taxon>Bacillati</taxon>
        <taxon>Actinomycetota</taxon>
        <taxon>Actinomycetes</taxon>
        <taxon>Micrococcales</taxon>
        <taxon>Microbacteriaceae</taxon>
        <taxon>Herbiconiux</taxon>
    </lineage>
</organism>
<keyword evidence="4" id="KW-0597">Phosphoprotein</keyword>
<proteinExistence type="predicted"/>
<dbReference type="Proteomes" id="UP000198891">
    <property type="component" value="Unassembled WGS sequence"/>
</dbReference>
<dbReference type="PANTHER" id="PTHR36203:SF1">
    <property type="entry name" value="ASCORBATE-SPECIFIC PTS SYSTEM EIIA COMPONENT"/>
    <property type="match status" value="1"/>
</dbReference>
<dbReference type="GO" id="GO:0016301">
    <property type="term" value="F:kinase activity"/>
    <property type="evidence" value="ECO:0007669"/>
    <property type="project" value="UniProtKB-KW"/>
</dbReference>
<keyword evidence="13" id="KW-1185">Reference proteome</keyword>
<sequence>MSLPLPSLDHLPDPAIALKATATDWRSAVRAAASALSAAGYAEESYGDRMIALVEEYGPYIVIAPGLAMAHARPGADVHAPGLALVTLASPVSFGHAHNDPVSVVIGLAATEADQHVASIAALANVFNDESIVPALAAAASRDEIRRLLGAASRADLS</sequence>
<evidence type="ECO:0000256" key="6">
    <source>
        <dbReference type="ARBA" id="ARBA00022683"/>
    </source>
</evidence>
<dbReference type="PANTHER" id="PTHR36203">
    <property type="entry name" value="ASCORBATE-SPECIFIC PTS SYSTEM EIIA COMPONENT"/>
    <property type="match status" value="1"/>
</dbReference>